<protein>
    <submittedName>
        <fullName evidence="1">Uncharacterized protein</fullName>
    </submittedName>
</protein>
<dbReference type="AlphaFoldDB" id="A0A1I7IFM3"/>
<dbReference type="Proteomes" id="UP000183926">
    <property type="component" value="Unassembled WGS sequence"/>
</dbReference>
<sequence>MVAPQNSYRNGAGACLTIDQVSVRGSKHPLVRLLSHARLALPASNIDTLHLQAMDKVVVADMRLVSIIHEKSA</sequence>
<reference evidence="1 2" key="1">
    <citation type="submission" date="2016-10" db="EMBL/GenBank/DDBJ databases">
        <authorList>
            <person name="de Groot N.N."/>
        </authorList>
    </citation>
    <scope>NUCLEOTIDE SEQUENCE [LARGE SCALE GENOMIC DNA]</scope>
    <source>
        <strain evidence="1 2">Nm24</strain>
    </source>
</reference>
<dbReference type="EMBL" id="FPBL01000008">
    <property type="protein sequence ID" value="SFU71717.1"/>
    <property type="molecule type" value="Genomic_DNA"/>
</dbReference>
<evidence type="ECO:0000313" key="2">
    <source>
        <dbReference type="Proteomes" id="UP000183926"/>
    </source>
</evidence>
<proteinExistence type="predicted"/>
<accession>A0A1I7IFM3</accession>
<name>A0A1I7IFM3_9PROT</name>
<organism evidence="1 2">
    <name type="scientific">Nitrosomonas eutropha</name>
    <dbReference type="NCBI Taxonomy" id="916"/>
    <lineage>
        <taxon>Bacteria</taxon>
        <taxon>Pseudomonadati</taxon>
        <taxon>Pseudomonadota</taxon>
        <taxon>Betaproteobacteria</taxon>
        <taxon>Nitrosomonadales</taxon>
        <taxon>Nitrosomonadaceae</taxon>
        <taxon>Nitrosomonas</taxon>
    </lineage>
</organism>
<evidence type="ECO:0000313" key="1">
    <source>
        <dbReference type="EMBL" id="SFU71717.1"/>
    </source>
</evidence>
<gene>
    <name evidence="1" type="ORF">SAMN05216339_10882</name>
</gene>